<feature type="signal peptide" evidence="1">
    <location>
        <begin position="1"/>
        <end position="25"/>
    </location>
</feature>
<evidence type="ECO:0000313" key="2">
    <source>
        <dbReference type="EMBL" id="MDQ0010989.1"/>
    </source>
</evidence>
<sequence length="136" mass="14269">MNRSSRFALLATMLLVSFSATVASAQQSVPITGTWRGVLTSSTKSVVAVDAQFDAAGVSLHFDEPYNCRIAASLLVTEGSATRYRFKPSTNGGDFCTRLYPGDLVATPGAKQVSLSISTKNATTWTGDLSGPSTSP</sequence>
<gene>
    <name evidence="2" type="ORF">J2T07_003195</name>
</gene>
<dbReference type="RefSeq" id="WP_306851114.1">
    <property type="nucleotide sequence ID" value="NZ_JAUSSK010000004.1"/>
</dbReference>
<dbReference type="Proteomes" id="UP001237737">
    <property type="component" value="Unassembled WGS sequence"/>
</dbReference>
<evidence type="ECO:0000256" key="1">
    <source>
        <dbReference type="SAM" id="SignalP"/>
    </source>
</evidence>
<keyword evidence="1" id="KW-0732">Signal</keyword>
<protein>
    <submittedName>
        <fullName evidence="2">Uncharacterized protein</fullName>
    </submittedName>
</protein>
<reference evidence="2 3" key="1">
    <citation type="submission" date="2023-07" db="EMBL/GenBank/DDBJ databases">
        <title>Sorghum-associated microbial communities from plants grown in Nebraska, USA.</title>
        <authorList>
            <person name="Schachtman D."/>
        </authorList>
    </citation>
    <scope>NUCLEOTIDE SEQUENCE [LARGE SCALE GENOMIC DNA]</scope>
    <source>
        <strain evidence="2 3">CC60</strain>
    </source>
</reference>
<keyword evidence="3" id="KW-1185">Reference proteome</keyword>
<proteinExistence type="predicted"/>
<organism evidence="2 3">
    <name type="scientific">Luteibacter jiangsuensis</name>
    <dbReference type="NCBI Taxonomy" id="637577"/>
    <lineage>
        <taxon>Bacteria</taxon>
        <taxon>Pseudomonadati</taxon>
        <taxon>Pseudomonadota</taxon>
        <taxon>Gammaproteobacteria</taxon>
        <taxon>Lysobacterales</taxon>
        <taxon>Rhodanobacteraceae</taxon>
        <taxon>Luteibacter</taxon>
    </lineage>
</organism>
<feature type="chain" id="PRO_5047218077" evidence="1">
    <location>
        <begin position="26"/>
        <end position="136"/>
    </location>
</feature>
<dbReference type="EMBL" id="JAUSSK010000004">
    <property type="protein sequence ID" value="MDQ0010989.1"/>
    <property type="molecule type" value="Genomic_DNA"/>
</dbReference>
<evidence type="ECO:0000313" key="3">
    <source>
        <dbReference type="Proteomes" id="UP001237737"/>
    </source>
</evidence>
<accession>A0ABT9T2F6</accession>
<name>A0ABT9T2F6_9GAMM</name>
<comment type="caution">
    <text evidence="2">The sequence shown here is derived from an EMBL/GenBank/DDBJ whole genome shotgun (WGS) entry which is preliminary data.</text>
</comment>